<evidence type="ECO:0000313" key="3">
    <source>
        <dbReference type="EMBL" id="EDH2860829.1"/>
    </source>
</evidence>
<organism evidence="3">
    <name type="scientific">Salmonella enterica</name>
    <name type="common">Salmonella choleraesuis</name>
    <dbReference type="NCBI Taxonomy" id="28901"/>
    <lineage>
        <taxon>Bacteria</taxon>
        <taxon>Pseudomonadati</taxon>
        <taxon>Pseudomonadota</taxon>
        <taxon>Gammaproteobacteria</taxon>
        <taxon>Enterobacterales</taxon>
        <taxon>Enterobacteriaceae</taxon>
        <taxon>Salmonella</taxon>
    </lineage>
</organism>
<evidence type="ECO:0000313" key="2">
    <source>
        <dbReference type="EMBL" id="EBO7333046.1"/>
    </source>
</evidence>
<name>A0A5T6L748_SALER</name>
<dbReference type="RefSeq" id="WP_058652016.1">
    <property type="nucleotide sequence ID" value="NZ_JYQD01000043.1"/>
</dbReference>
<comment type="caution">
    <text evidence="3">The sequence shown here is derived from an EMBL/GenBank/DDBJ whole genome shotgun (WGS) entry which is preliminary data.</text>
</comment>
<sequence length="244" mass="28031">MAPESTEKLQHIYRLQQSKLVSISHLTEVLDDIREDLEVFSAEQKALAGELENCTNRSRLTIRRLERKDNKEATIGDDGYRLLSPARKKSFLHTLQEVHDASSSVAGRLYRLSSGHTHSAELLDLSVIMVKHFLWRERVFMAIILGGHDNDALKQVSVRSCALGRWYDGRGKTYSHLPAYRSLGEVHFRYHKLLNELIDRDVEDMTFRELSTELTTLEMLSQQLVGLIGQIQHHVTLLQNTVDR</sequence>
<protein>
    <submittedName>
        <fullName evidence="3">Chemotaxis protein</fullName>
    </submittedName>
</protein>
<dbReference type="EMBL" id="AAGJLM010000002">
    <property type="protein sequence ID" value="EBO7333046.1"/>
    <property type="molecule type" value="Genomic_DNA"/>
</dbReference>
<accession>A0A5T6L748</accession>
<dbReference type="EMBL" id="AAMHAS010000014">
    <property type="protein sequence ID" value="EDH2860829.1"/>
    <property type="molecule type" value="Genomic_DNA"/>
</dbReference>
<dbReference type="InterPro" id="IPR025991">
    <property type="entry name" value="Chemoreceptor_zinc-bind_dom"/>
</dbReference>
<proteinExistence type="predicted"/>
<dbReference type="AlphaFoldDB" id="A0A5T6L748"/>
<dbReference type="Pfam" id="PF13682">
    <property type="entry name" value="CZB"/>
    <property type="match status" value="1"/>
</dbReference>
<reference evidence="3" key="1">
    <citation type="submission" date="2019-10" db="EMBL/GenBank/DDBJ databases">
        <authorList>
            <consortium name="PulseNet: The National Subtyping Network for Foodborne Disease Surveillance"/>
            <person name="Tarr C.L."/>
            <person name="Trees E."/>
            <person name="Katz L.S."/>
            <person name="Carleton-Romer H.A."/>
            <person name="Stroika S."/>
            <person name="Kucerova Z."/>
            <person name="Roache K.F."/>
            <person name="Sabol A.L."/>
            <person name="Besser J."/>
            <person name="Gerner-Smidt P."/>
        </authorList>
    </citation>
    <scope>NUCLEOTIDE SEQUENCE</scope>
    <source>
        <strain evidence="2">PNUSAS049711</strain>
        <strain evidence="3">PNUSAS106605</strain>
    </source>
</reference>
<evidence type="ECO:0000259" key="1">
    <source>
        <dbReference type="Pfam" id="PF13682"/>
    </source>
</evidence>
<gene>
    <name evidence="2" type="ORF">D0O76_05640</name>
    <name evidence="3" type="ORF">GC667_17005</name>
</gene>
<feature type="domain" description="Chemoreceptor zinc-binding" evidence="1">
    <location>
        <begin position="132"/>
        <end position="198"/>
    </location>
</feature>
<dbReference type="Gene3D" id="1.20.120.30">
    <property type="entry name" value="Aspartate receptor, ligand-binding domain"/>
    <property type="match status" value="1"/>
</dbReference>